<sequence>MLINLKKSNYMNHQSRHVISLLTGWLFFIIFTPAQAQHSPLQPFGGKIRKTLDSTVQWRPERTKAPKGAPNVVWILLDDVGFGASSAFGGLIETPTFDSLANNGLRYTNFHTTGICSPTRAALLTGRNSHSVGMGHHAELGIGTPGYSGDIPLEAGTIAEIFRENGYNTFALGKWHGNRPIDLTAAGPFNRYPTGRGFDHFYGFLGGATDQWYPDLVEGITPVNLDGNKKHLNELLADKAISYIANQKSAAPDKPFFLYLAPGATHSPHQVAKEWSDRYKGKFDGGWDKYREDVFKRQQALGLIPARVKLPPRQEGIKAWQSLSADEKKVFERFFEVYAGFLSYTDFEIGRIVNYLNQIGQLDNTLIFVIIGDNGGSKEGTYTGTTGGAEGPQGHDIAYLLSQYEKIGTAYTHPNYPLGWSQATNTPFRYWKSDANSEGATHNPLIVFYPKKIREKGGIRTQYAHVIDVLPSTVELAQVKVPATINGYPQLPLHGASFAATIANAAAPAARTVQYYELHGGRAIYKDGWKAAVYHPRGFFGTEGSDPHFTPPPFEKDKWELYNLQEDWNETRNLAAKYPQKLEELKALFDQEATRYNVYPLRNYKAGMAQPVIRNKAVIYQGTTARTKVYVGKGDVTITAAVNIPGREATGVIFSNGGWSTGGTSLYIKDGKLHYTLTDAGREITLSTDKQLSGGEHTIRVKFKGENSVTLFVDDEQVAEAEITKRNKYLGSFGGDGVSLGKDQAVPVTDAYERPFSFTGTVKSIVIEQ</sequence>
<dbReference type="Proteomes" id="UP000246099">
    <property type="component" value="Chromosome"/>
</dbReference>
<dbReference type="InterPro" id="IPR024607">
    <property type="entry name" value="Sulfatase_CS"/>
</dbReference>
<dbReference type="SUPFAM" id="SSF53649">
    <property type="entry name" value="Alkaline phosphatase-like"/>
    <property type="match status" value="1"/>
</dbReference>
<comment type="similarity">
    <text evidence="1">Belongs to the sulfatase family.</text>
</comment>
<evidence type="ECO:0000313" key="7">
    <source>
        <dbReference type="EMBL" id="AWO00829.1"/>
    </source>
</evidence>
<name>A0ABN5LPP4_9BACT</name>
<dbReference type="InterPro" id="IPR000917">
    <property type="entry name" value="Sulfatase_N"/>
</dbReference>
<keyword evidence="3" id="KW-0378">Hydrolase</keyword>
<organism evidence="7 8">
    <name type="scientific">Chitinophaga alhagiae</name>
    <dbReference type="NCBI Taxonomy" id="2203219"/>
    <lineage>
        <taxon>Bacteria</taxon>
        <taxon>Pseudomonadati</taxon>
        <taxon>Bacteroidota</taxon>
        <taxon>Chitinophagia</taxon>
        <taxon>Chitinophagales</taxon>
        <taxon>Chitinophagaceae</taxon>
        <taxon>Chitinophaga</taxon>
    </lineage>
</organism>
<gene>
    <name evidence="7" type="ORF">DLD77_03520</name>
</gene>
<dbReference type="Gene3D" id="2.60.120.200">
    <property type="match status" value="1"/>
</dbReference>
<dbReference type="Gene3D" id="3.40.720.10">
    <property type="entry name" value="Alkaline Phosphatase, subunit A"/>
    <property type="match status" value="1"/>
</dbReference>
<dbReference type="SUPFAM" id="SSF49899">
    <property type="entry name" value="Concanavalin A-like lectins/glucanases"/>
    <property type="match status" value="1"/>
</dbReference>
<dbReference type="EMBL" id="CP029600">
    <property type="protein sequence ID" value="AWO00829.1"/>
    <property type="molecule type" value="Genomic_DNA"/>
</dbReference>
<dbReference type="PROSITE" id="PS00523">
    <property type="entry name" value="SULFATASE_1"/>
    <property type="match status" value="1"/>
</dbReference>
<dbReference type="InterPro" id="IPR017850">
    <property type="entry name" value="Alkaline_phosphatase_core_sf"/>
</dbReference>
<protein>
    <submittedName>
        <fullName evidence="7">Sulfatase</fullName>
    </submittedName>
</protein>
<feature type="domain" description="Sulfatase N-terminal" evidence="5">
    <location>
        <begin position="70"/>
        <end position="478"/>
    </location>
</feature>
<evidence type="ECO:0000256" key="3">
    <source>
        <dbReference type="ARBA" id="ARBA00022801"/>
    </source>
</evidence>
<evidence type="ECO:0000256" key="2">
    <source>
        <dbReference type="ARBA" id="ARBA00022723"/>
    </source>
</evidence>
<evidence type="ECO:0000256" key="4">
    <source>
        <dbReference type="ARBA" id="ARBA00022837"/>
    </source>
</evidence>
<reference evidence="7 8" key="1">
    <citation type="submission" date="2018-05" db="EMBL/GenBank/DDBJ databases">
        <title>Chitinophaga sp. nov., isolated from rhizosphere soil of Alhagi.</title>
        <authorList>
            <person name="Liu Y."/>
        </authorList>
    </citation>
    <scope>NUCLEOTIDE SEQUENCE [LARGE SCALE GENOMIC DNA]</scope>
    <source>
        <strain evidence="7 8">T22</strain>
    </source>
</reference>
<keyword evidence="4" id="KW-0106">Calcium</keyword>
<dbReference type="PANTHER" id="PTHR42693:SF43">
    <property type="entry name" value="BLL2667 PROTEIN"/>
    <property type="match status" value="1"/>
</dbReference>
<dbReference type="PANTHER" id="PTHR42693">
    <property type="entry name" value="ARYLSULFATASE FAMILY MEMBER"/>
    <property type="match status" value="1"/>
</dbReference>
<dbReference type="InterPro" id="IPR001791">
    <property type="entry name" value="Laminin_G"/>
</dbReference>
<dbReference type="Pfam" id="PF00884">
    <property type="entry name" value="Sulfatase"/>
    <property type="match status" value="1"/>
</dbReference>
<dbReference type="InterPro" id="IPR050738">
    <property type="entry name" value="Sulfatase"/>
</dbReference>
<keyword evidence="2" id="KW-0479">Metal-binding</keyword>
<dbReference type="Gene3D" id="3.30.1120.10">
    <property type="match status" value="1"/>
</dbReference>
<feature type="domain" description="Laminin G" evidence="6">
    <location>
        <begin position="647"/>
        <end position="767"/>
    </location>
</feature>
<dbReference type="CDD" id="cd16025">
    <property type="entry name" value="PAS_like"/>
    <property type="match status" value="1"/>
</dbReference>
<dbReference type="InterPro" id="IPR013320">
    <property type="entry name" value="ConA-like_dom_sf"/>
</dbReference>
<dbReference type="CDD" id="cd00110">
    <property type="entry name" value="LamG"/>
    <property type="match status" value="1"/>
</dbReference>
<evidence type="ECO:0000313" key="8">
    <source>
        <dbReference type="Proteomes" id="UP000246099"/>
    </source>
</evidence>
<proteinExistence type="inferred from homology"/>
<accession>A0ABN5LPP4</accession>
<keyword evidence="8" id="KW-1185">Reference proteome</keyword>
<evidence type="ECO:0000259" key="6">
    <source>
        <dbReference type="Pfam" id="PF02210"/>
    </source>
</evidence>
<dbReference type="Pfam" id="PF02210">
    <property type="entry name" value="Laminin_G_2"/>
    <property type="match status" value="1"/>
</dbReference>
<evidence type="ECO:0000256" key="1">
    <source>
        <dbReference type="ARBA" id="ARBA00008779"/>
    </source>
</evidence>
<evidence type="ECO:0000259" key="5">
    <source>
        <dbReference type="Pfam" id="PF00884"/>
    </source>
</evidence>